<comment type="caution">
    <text evidence="1">The sequence shown here is derived from an EMBL/GenBank/DDBJ whole genome shotgun (WGS) entry which is preliminary data.</text>
</comment>
<gene>
    <name evidence="1" type="ORF">C479_07583</name>
</gene>
<organism evidence="1 2">
    <name type="scientific">Halovivax asiaticus JCM 14624</name>
    <dbReference type="NCBI Taxonomy" id="1227490"/>
    <lineage>
        <taxon>Archaea</taxon>
        <taxon>Methanobacteriati</taxon>
        <taxon>Methanobacteriota</taxon>
        <taxon>Stenosarchaea group</taxon>
        <taxon>Halobacteria</taxon>
        <taxon>Halobacteriales</taxon>
        <taxon>Natrialbaceae</taxon>
        <taxon>Halovivax</taxon>
    </lineage>
</organism>
<dbReference type="GO" id="GO:0016740">
    <property type="term" value="F:transferase activity"/>
    <property type="evidence" value="ECO:0007669"/>
    <property type="project" value="UniProtKB-KW"/>
</dbReference>
<reference evidence="1 2" key="1">
    <citation type="journal article" date="2014" name="PLoS Genet.">
        <title>Phylogenetically driven sequencing of extremely halophilic archaea reveals strategies for static and dynamic osmo-response.</title>
        <authorList>
            <person name="Becker E.A."/>
            <person name="Seitzer P.M."/>
            <person name="Tritt A."/>
            <person name="Larsen D."/>
            <person name="Krusor M."/>
            <person name="Yao A.I."/>
            <person name="Wu D."/>
            <person name="Madern D."/>
            <person name="Eisen J.A."/>
            <person name="Darling A.E."/>
            <person name="Facciotti M.T."/>
        </authorList>
    </citation>
    <scope>NUCLEOTIDE SEQUENCE [LARGE SCALE GENOMIC DNA]</scope>
    <source>
        <strain evidence="1 2">JCM 14624</strain>
    </source>
</reference>
<evidence type="ECO:0000313" key="1">
    <source>
        <dbReference type="EMBL" id="ELZ11152.1"/>
    </source>
</evidence>
<sequence>MLKEVTEDADVSIPLAIVNDPTEDELDPDRTANAINSNINTNTVCLFFELLSRERAWTFVLAEKKMSEMFSEEHRQKQVAVEDAACFGNAEIRKVTPIQDGNWFEFPSDTVDTVDERCDVILRLGFGLIRGDILNATEHGVLSFHPRIFVGIEDWDHLRRFSMAVKR</sequence>
<protein>
    <submittedName>
        <fullName evidence="1">Methionyl-tRNA formyltransferase-like protein</fullName>
    </submittedName>
</protein>
<keyword evidence="1" id="KW-0808">Transferase</keyword>
<dbReference type="EMBL" id="AOIQ01000013">
    <property type="protein sequence ID" value="ELZ11152.1"/>
    <property type="molecule type" value="Genomic_DNA"/>
</dbReference>
<proteinExistence type="predicted"/>
<keyword evidence="2" id="KW-1185">Reference proteome</keyword>
<dbReference type="STRING" id="1227490.C479_07583"/>
<name>M0BKZ4_9EURY</name>
<dbReference type="Proteomes" id="UP000011560">
    <property type="component" value="Unassembled WGS sequence"/>
</dbReference>
<dbReference type="AlphaFoldDB" id="M0BKZ4"/>
<evidence type="ECO:0000313" key="2">
    <source>
        <dbReference type="Proteomes" id="UP000011560"/>
    </source>
</evidence>
<accession>M0BKZ4</accession>